<comment type="caution">
    <text evidence="5">The sequence shown here is derived from an EMBL/GenBank/DDBJ whole genome shotgun (WGS) entry which is preliminary data.</text>
</comment>
<dbReference type="GO" id="GO:0007265">
    <property type="term" value="P:Ras protein signal transduction"/>
    <property type="evidence" value="ECO:0007669"/>
    <property type="project" value="TreeGrafter"/>
</dbReference>
<keyword evidence="6" id="KW-1185">Reference proteome</keyword>
<evidence type="ECO:0000259" key="3">
    <source>
        <dbReference type="PROSITE" id="PS50009"/>
    </source>
</evidence>
<organism evidence="5 6">
    <name type="scientific">Modicella reniformis</name>
    <dbReference type="NCBI Taxonomy" id="1440133"/>
    <lineage>
        <taxon>Eukaryota</taxon>
        <taxon>Fungi</taxon>
        <taxon>Fungi incertae sedis</taxon>
        <taxon>Mucoromycota</taxon>
        <taxon>Mortierellomycotina</taxon>
        <taxon>Mortierellomycetes</taxon>
        <taxon>Mortierellales</taxon>
        <taxon>Mortierellaceae</taxon>
        <taxon>Modicella</taxon>
    </lineage>
</organism>
<dbReference type="GO" id="GO:0005886">
    <property type="term" value="C:plasma membrane"/>
    <property type="evidence" value="ECO:0007669"/>
    <property type="project" value="TreeGrafter"/>
</dbReference>
<dbReference type="InterPro" id="IPR001895">
    <property type="entry name" value="RASGEF_cat_dom"/>
</dbReference>
<dbReference type="Gene3D" id="1.10.840.10">
    <property type="entry name" value="Ras guanine-nucleotide exchange factors catalytic domain"/>
    <property type="match status" value="1"/>
</dbReference>
<reference evidence="5" key="1">
    <citation type="journal article" date="2020" name="Fungal Divers.">
        <title>Resolving the Mortierellaceae phylogeny through synthesis of multi-gene phylogenetics and phylogenomics.</title>
        <authorList>
            <person name="Vandepol N."/>
            <person name="Liber J."/>
            <person name="Desiro A."/>
            <person name="Na H."/>
            <person name="Kennedy M."/>
            <person name="Barry K."/>
            <person name="Grigoriev I.V."/>
            <person name="Miller A.N."/>
            <person name="O'Donnell K."/>
            <person name="Stajich J.E."/>
            <person name="Bonito G."/>
        </authorList>
    </citation>
    <scope>NUCLEOTIDE SEQUENCE</scope>
    <source>
        <strain evidence="5">MES-2147</strain>
    </source>
</reference>
<feature type="non-terminal residue" evidence="5">
    <location>
        <position position="420"/>
    </location>
</feature>
<dbReference type="SMART" id="SM00229">
    <property type="entry name" value="RasGEFN"/>
    <property type="match status" value="1"/>
</dbReference>
<sequence>MYRFIDDWNNPDDTELENVVSGSALPTVSQHFVRTMTEPMFVTMFFTAFRLFIDPVELIQLLIKRFVKPPPPGLNDQEYTIWQQQKQERVQKRVHIALKIWLDGYWVSEKDRVAFKPIMDFVTRKMMEILPGPAGRLQDMLNPWVNKRKSLHLNGRFSILNKSRSHERINHVSQEQSIGSISSSGSVNFGSNFSKPFATVKEYSAEQLKSVGKKSISPFSGRDSLQGRGPPVPLVNKALLSALSNEQTMTRVPVTDIKAVELARQLTIMVGKLFIEIPYLELLGRERPNCSRMVQVSNKITIWVTDTIVDEQDVKRRIGVVKHWIEVGEECLKLNNFDTLTAISCALESTPVRRLHNTWEGISKAYIERAEQLRKIISSEFNYSTYRAKLKTIQAPCVPFLGLYFTVIAYIEDGNSIYKE</sequence>
<dbReference type="InterPro" id="IPR000651">
    <property type="entry name" value="Ras-like_Gua-exchang_fac_N"/>
</dbReference>
<protein>
    <recommendedName>
        <fullName evidence="7">Ras GEF</fullName>
    </recommendedName>
</protein>
<dbReference type="GO" id="GO:0005085">
    <property type="term" value="F:guanyl-nucleotide exchange factor activity"/>
    <property type="evidence" value="ECO:0007669"/>
    <property type="project" value="UniProtKB-KW"/>
</dbReference>
<dbReference type="InterPro" id="IPR036964">
    <property type="entry name" value="RASGEF_cat_dom_sf"/>
</dbReference>
<feature type="domain" description="Ras-GEF" evidence="3">
    <location>
        <begin position="258"/>
        <end position="420"/>
    </location>
</feature>
<dbReference type="PANTHER" id="PTHR23113">
    <property type="entry name" value="GUANINE NUCLEOTIDE EXCHANGE FACTOR"/>
    <property type="match status" value="1"/>
</dbReference>
<dbReference type="PROSITE" id="PS50212">
    <property type="entry name" value="RASGEF_NTER"/>
    <property type="match status" value="1"/>
</dbReference>
<evidence type="ECO:0000313" key="6">
    <source>
        <dbReference type="Proteomes" id="UP000749646"/>
    </source>
</evidence>
<dbReference type="PANTHER" id="PTHR23113:SF368">
    <property type="entry name" value="CELL DIVISION CONTROL PROTEIN 25"/>
    <property type="match status" value="1"/>
</dbReference>
<dbReference type="EMBL" id="JAAAHW010001516">
    <property type="protein sequence ID" value="KAF9994676.1"/>
    <property type="molecule type" value="Genomic_DNA"/>
</dbReference>
<dbReference type="SUPFAM" id="SSF48366">
    <property type="entry name" value="Ras GEF"/>
    <property type="match status" value="1"/>
</dbReference>
<evidence type="ECO:0000313" key="5">
    <source>
        <dbReference type="EMBL" id="KAF9994676.1"/>
    </source>
</evidence>
<keyword evidence="1 2" id="KW-0344">Guanine-nucleotide releasing factor</keyword>
<dbReference type="Pfam" id="PF00617">
    <property type="entry name" value="RasGEF"/>
    <property type="match status" value="1"/>
</dbReference>
<accession>A0A9P6SS58</accession>
<proteinExistence type="predicted"/>
<dbReference type="Gene3D" id="1.20.870.10">
    <property type="entry name" value="Son of sevenless (SoS) protein Chain: S domain 1"/>
    <property type="match status" value="1"/>
</dbReference>
<dbReference type="PROSITE" id="PS50009">
    <property type="entry name" value="RASGEF_CAT"/>
    <property type="match status" value="1"/>
</dbReference>
<evidence type="ECO:0000259" key="4">
    <source>
        <dbReference type="PROSITE" id="PS50212"/>
    </source>
</evidence>
<name>A0A9P6SS58_9FUNG</name>
<evidence type="ECO:0000256" key="1">
    <source>
        <dbReference type="ARBA" id="ARBA00022658"/>
    </source>
</evidence>
<gene>
    <name evidence="5" type="ORF">BGZ65_009687</name>
</gene>
<dbReference type="CDD" id="cd06224">
    <property type="entry name" value="REM"/>
    <property type="match status" value="1"/>
</dbReference>
<dbReference type="OrthoDB" id="28357at2759"/>
<evidence type="ECO:0008006" key="7">
    <source>
        <dbReference type="Google" id="ProtNLM"/>
    </source>
</evidence>
<dbReference type="InterPro" id="IPR008937">
    <property type="entry name" value="Ras-like_GEF"/>
</dbReference>
<feature type="domain" description="N-terminal Ras-GEF" evidence="4">
    <location>
        <begin position="16"/>
        <end position="145"/>
    </location>
</feature>
<dbReference type="Pfam" id="PF00618">
    <property type="entry name" value="RasGEF_N"/>
    <property type="match status" value="1"/>
</dbReference>
<dbReference type="AlphaFoldDB" id="A0A9P6SS58"/>
<dbReference type="SMART" id="SM00147">
    <property type="entry name" value="RasGEF"/>
    <property type="match status" value="1"/>
</dbReference>
<evidence type="ECO:0000256" key="2">
    <source>
        <dbReference type="PROSITE-ProRule" id="PRU00168"/>
    </source>
</evidence>
<dbReference type="InterPro" id="IPR023578">
    <property type="entry name" value="Ras_GEF_dom_sf"/>
</dbReference>
<dbReference type="Proteomes" id="UP000749646">
    <property type="component" value="Unassembled WGS sequence"/>
</dbReference>